<keyword evidence="3" id="KW-0677">Repeat</keyword>
<feature type="compositionally biased region" description="Basic and acidic residues" evidence="8">
    <location>
        <begin position="170"/>
        <end position="179"/>
    </location>
</feature>
<dbReference type="Gene3D" id="3.30.160.60">
    <property type="entry name" value="Classic Zinc Finger"/>
    <property type="match status" value="5"/>
</dbReference>
<dbReference type="InterPro" id="IPR050331">
    <property type="entry name" value="Zinc_finger"/>
</dbReference>
<comment type="subcellular location">
    <subcellularLocation>
        <location evidence="1">Nucleus</location>
    </subcellularLocation>
</comment>
<evidence type="ECO:0000256" key="6">
    <source>
        <dbReference type="ARBA" id="ARBA00023242"/>
    </source>
</evidence>
<evidence type="ECO:0000256" key="2">
    <source>
        <dbReference type="ARBA" id="ARBA00022723"/>
    </source>
</evidence>
<evidence type="ECO:0000256" key="4">
    <source>
        <dbReference type="ARBA" id="ARBA00022771"/>
    </source>
</evidence>
<dbReference type="InterPro" id="IPR013087">
    <property type="entry name" value="Znf_C2H2_type"/>
</dbReference>
<dbReference type="GO" id="GO:0010468">
    <property type="term" value="P:regulation of gene expression"/>
    <property type="evidence" value="ECO:0007669"/>
    <property type="project" value="TreeGrafter"/>
</dbReference>
<dbReference type="FunFam" id="3.30.160.60:FF:000634">
    <property type="entry name" value="Zinc finger X-chromosomal protein"/>
    <property type="match status" value="1"/>
</dbReference>
<evidence type="ECO:0000313" key="11">
    <source>
        <dbReference type="Proteomes" id="UP000596742"/>
    </source>
</evidence>
<dbReference type="SMART" id="SM00355">
    <property type="entry name" value="ZnF_C2H2"/>
    <property type="match status" value="5"/>
</dbReference>
<dbReference type="FunFam" id="3.30.160.60:FF:001182">
    <property type="entry name" value="Zinc finger, C2H2 type"/>
    <property type="match status" value="1"/>
</dbReference>
<dbReference type="InterPro" id="IPR036236">
    <property type="entry name" value="Znf_C2H2_sf"/>
</dbReference>
<dbReference type="Pfam" id="PF00096">
    <property type="entry name" value="zf-C2H2"/>
    <property type="match status" value="4"/>
</dbReference>
<feature type="region of interest" description="Disordered" evidence="8">
    <location>
        <begin position="170"/>
        <end position="195"/>
    </location>
</feature>
<name>A0A8B6FXK5_MYTGA</name>
<keyword evidence="4 7" id="KW-0863">Zinc-finger</keyword>
<keyword evidence="2" id="KW-0479">Metal-binding</keyword>
<dbReference type="PROSITE" id="PS50157">
    <property type="entry name" value="ZINC_FINGER_C2H2_2"/>
    <property type="match status" value="5"/>
</dbReference>
<evidence type="ECO:0000256" key="3">
    <source>
        <dbReference type="ARBA" id="ARBA00022737"/>
    </source>
</evidence>
<dbReference type="Proteomes" id="UP000596742">
    <property type="component" value="Unassembled WGS sequence"/>
</dbReference>
<dbReference type="PROSITE" id="PS00028">
    <property type="entry name" value="ZINC_FINGER_C2H2_1"/>
    <property type="match status" value="5"/>
</dbReference>
<dbReference type="FunFam" id="3.30.160.60:FF:000512">
    <property type="entry name" value="zinc finger protein 197 isoform X1"/>
    <property type="match status" value="1"/>
</dbReference>
<feature type="domain" description="C2H2-type" evidence="9">
    <location>
        <begin position="363"/>
        <end position="390"/>
    </location>
</feature>
<feature type="compositionally biased region" description="Polar residues" evidence="8">
    <location>
        <begin position="34"/>
        <end position="51"/>
    </location>
</feature>
<evidence type="ECO:0000256" key="5">
    <source>
        <dbReference type="ARBA" id="ARBA00022833"/>
    </source>
</evidence>
<accession>A0A8B6FXK5</accession>
<feature type="domain" description="C2H2-type" evidence="9">
    <location>
        <begin position="419"/>
        <end position="446"/>
    </location>
</feature>
<dbReference type="FunFam" id="3.30.160.60:FF:002343">
    <property type="entry name" value="Zinc finger protein 33A"/>
    <property type="match status" value="1"/>
</dbReference>
<keyword evidence="11" id="KW-1185">Reference proteome</keyword>
<feature type="domain" description="C2H2-type" evidence="9">
    <location>
        <begin position="391"/>
        <end position="418"/>
    </location>
</feature>
<evidence type="ECO:0000256" key="8">
    <source>
        <dbReference type="SAM" id="MobiDB-lite"/>
    </source>
</evidence>
<dbReference type="EMBL" id="UYJE01007599">
    <property type="protein sequence ID" value="VDI56339.1"/>
    <property type="molecule type" value="Genomic_DNA"/>
</dbReference>
<dbReference type="PANTHER" id="PTHR16515:SF35">
    <property type="entry name" value="FEZ FAMILY ZINC FINGER PROTEIN 2"/>
    <property type="match status" value="1"/>
</dbReference>
<comment type="caution">
    <text evidence="10">The sequence shown here is derived from an EMBL/GenBank/DDBJ whole genome shotgun (WGS) entry which is preliminary data.</text>
</comment>
<dbReference type="AlphaFoldDB" id="A0A8B6FXK5"/>
<evidence type="ECO:0000256" key="7">
    <source>
        <dbReference type="PROSITE-ProRule" id="PRU00042"/>
    </source>
</evidence>
<feature type="domain" description="C2H2-type" evidence="9">
    <location>
        <begin position="335"/>
        <end position="362"/>
    </location>
</feature>
<organism evidence="10 11">
    <name type="scientific">Mytilus galloprovincialis</name>
    <name type="common">Mediterranean mussel</name>
    <dbReference type="NCBI Taxonomy" id="29158"/>
    <lineage>
        <taxon>Eukaryota</taxon>
        <taxon>Metazoa</taxon>
        <taxon>Spiralia</taxon>
        <taxon>Lophotrochozoa</taxon>
        <taxon>Mollusca</taxon>
        <taxon>Bivalvia</taxon>
        <taxon>Autobranchia</taxon>
        <taxon>Pteriomorphia</taxon>
        <taxon>Mytilida</taxon>
        <taxon>Mytiloidea</taxon>
        <taxon>Mytilidae</taxon>
        <taxon>Mytilinae</taxon>
        <taxon>Mytilus</taxon>
    </lineage>
</organism>
<gene>
    <name evidence="10" type="ORF">MGAL_10B054023</name>
</gene>
<reference evidence="10" key="1">
    <citation type="submission" date="2018-11" db="EMBL/GenBank/DDBJ databases">
        <authorList>
            <person name="Alioto T."/>
            <person name="Alioto T."/>
        </authorList>
    </citation>
    <scope>NUCLEOTIDE SEQUENCE</scope>
</reference>
<dbReference type="GO" id="GO:0005634">
    <property type="term" value="C:nucleus"/>
    <property type="evidence" value="ECO:0007669"/>
    <property type="project" value="UniProtKB-SubCell"/>
</dbReference>
<dbReference type="PANTHER" id="PTHR16515">
    <property type="entry name" value="PR DOMAIN ZINC FINGER PROTEIN"/>
    <property type="match status" value="1"/>
</dbReference>
<sequence>MSDTAEYPMDDKMLQEDSENSCSSDSGMEECGTSPISNVSSNGTTSPTSSYEMDLPKSFIPFRPQIITPSESSAFSKISKLASSTQHSAAFPTIPFGAPPPFGYFPGLFIPPWTTETTDYQALLAQSKSNLTTEDQKDSELTTNAFTEVNTSIPFTNYFQNLTRLFKKTESTETRHENDEVNNEPGEITHRNKSNRSELYKETLSSSRHYTEDCNKNETPKNTNIAIPPAPFFPNGQVLAMSHLLGSSPYLPTPATQVPQLSPNAQMMQYFGGIQPHSGLLHPALLHMAGLRSRRINAEKPPPIKKYKCDVCGKAFSRSNTLVTHKRIHTGDKPFKCEVCGRAFRQPGNLTRHRLTHTTVKPYVCPTCNKAFNRASNLHTHMRTHTNFKPFTCPYCGKGFHQKIDMKIHCYTHTGERPHRCDICGKGFTLISTLNAHRRIHTEQMPVPE</sequence>
<protein>
    <recommendedName>
        <fullName evidence="9">C2H2-type domain-containing protein</fullName>
    </recommendedName>
</protein>
<dbReference type="SUPFAM" id="SSF57667">
    <property type="entry name" value="beta-beta-alpha zinc fingers"/>
    <property type="match status" value="3"/>
</dbReference>
<dbReference type="GO" id="GO:0008270">
    <property type="term" value="F:zinc ion binding"/>
    <property type="evidence" value="ECO:0007669"/>
    <property type="project" value="UniProtKB-KW"/>
</dbReference>
<evidence type="ECO:0000259" key="9">
    <source>
        <dbReference type="PROSITE" id="PS50157"/>
    </source>
</evidence>
<dbReference type="FunFam" id="3.30.160.60:FF:000557">
    <property type="entry name" value="zinc finger and SCAN domain-containing protein 29"/>
    <property type="match status" value="1"/>
</dbReference>
<feature type="region of interest" description="Disordered" evidence="8">
    <location>
        <begin position="1"/>
        <end position="52"/>
    </location>
</feature>
<evidence type="ECO:0000256" key="1">
    <source>
        <dbReference type="ARBA" id="ARBA00004123"/>
    </source>
</evidence>
<dbReference type="OrthoDB" id="40579at2759"/>
<proteinExistence type="predicted"/>
<keyword evidence="6" id="KW-0539">Nucleus</keyword>
<feature type="domain" description="C2H2-type" evidence="9">
    <location>
        <begin position="307"/>
        <end position="334"/>
    </location>
</feature>
<keyword evidence="5" id="KW-0862">Zinc</keyword>
<evidence type="ECO:0000313" key="10">
    <source>
        <dbReference type="EMBL" id="VDI56339.1"/>
    </source>
</evidence>